<keyword evidence="1" id="KW-1133">Transmembrane helix</keyword>
<reference evidence="4" key="1">
    <citation type="submission" date="2016-11" db="EMBL/GenBank/DDBJ databases">
        <authorList>
            <person name="Varghese N."/>
            <person name="Submissions S."/>
        </authorList>
    </citation>
    <scope>NUCLEOTIDE SEQUENCE [LARGE SCALE GENOMIC DNA]</scope>
    <source>
        <strain evidence="4">DSM 19978</strain>
    </source>
</reference>
<evidence type="ECO:0000256" key="1">
    <source>
        <dbReference type="SAM" id="Phobius"/>
    </source>
</evidence>
<dbReference type="Gene3D" id="1.10.287.70">
    <property type="match status" value="1"/>
</dbReference>
<evidence type="ECO:0000259" key="2">
    <source>
        <dbReference type="Pfam" id="PF07885"/>
    </source>
</evidence>
<accession>A0A1M5ETM0</accession>
<keyword evidence="1" id="KW-0812">Transmembrane</keyword>
<dbReference type="STRING" id="468056.SAMN05443549_101471"/>
<dbReference type="OrthoDB" id="9799090at2"/>
<keyword evidence="1" id="KW-0472">Membrane</keyword>
<organism evidence="3 4">
    <name type="scientific">Flavobacterium fluvii</name>
    <dbReference type="NCBI Taxonomy" id="468056"/>
    <lineage>
        <taxon>Bacteria</taxon>
        <taxon>Pseudomonadati</taxon>
        <taxon>Bacteroidota</taxon>
        <taxon>Flavobacteriia</taxon>
        <taxon>Flavobacteriales</taxon>
        <taxon>Flavobacteriaceae</taxon>
        <taxon>Flavobacterium</taxon>
    </lineage>
</organism>
<dbReference type="InterPro" id="IPR013099">
    <property type="entry name" value="K_chnl_dom"/>
</dbReference>
<feature type="transmembrane region" description="Helical" evidence="1">
    <location>
        <begin position="27"/>
        <end position="44"/>
    </location>
</feature>
<dbReference type="Proteomes" id="UP000184516">
    <property type="component" value="Unassembled WGS sequence"/>
</dbReference>
<keyword evidence="4" id="KW-1185">Reference proteome</keyword>
<gene>
    <name evidence="3" type="ORF">SAMN05443549_101471</name>
</gene>
<feature type="transmembrane region" description="Helical" evidence="1">
    <location>
        <begin position="74"/>
        <end position="92"/>
    </location>
</feature>
<feature type="transmembrane region" description="Helical" evidence="1">
    <location>
        <begin position="98"/>
        <end position="116"/>
    </location>
</feature>
<name>A0A1M5ETM0_9FLAO</name>
<dbReference type="Pfam" id="PF07885">
    <property type="entry name" value="Ion_trans_2"/>
    <property type="match status" value="1"/>
</dbReference>
<feature type="transmembrane region" description="Helical" evidence="1">
    <location>
        <begin position="137"/>
        <end position="159"/>
    </location>
</feature>
<dbReference type="EMBL" id="FQWB01000001">
    <property type="protein sequence ID" value="SHF82372.1"/>
    <property type="molecule type" value="Genomic_DNA"/>
</dbReference>
<dbReference type="SUPFAM" id="SSF81324">
    <property type="entry name" value="Voltage-gated potassium channels"/>
    <property type="match status" value="1"/>
</dbReference>
<feature type="domain" description="Potassium channel" evidence="2">
    <location>
        <begin position="176"/>
        <end position="224"/>
    </location>
</feature>
<feature type="transmembrane region" description="Helical" evidence="1">
    <location>
        <begin position="206"/>
        <end position="228"/>
    </location>
</feature>
<protein>
    <submittedName>
        <fullName evidence="3">Ion channel</fullName>
    </submittedName>
</protein>
<proteinExistence type="predicted"/>
<evidence type="ECO:0000313" key="3">
    <source>
        <dbReference type="EMBL" id="SHF82372.1"/>
    </source>
</evidence>
<evidence type="ECO:0000313" key="4">
    <source>
        <dbReference type="Proteomes" id="UP000184516"/>
    </source>
</evidence>
<dbReference type="AlphaFoldDB" id="A0A1M5ETM0"/>
<sequence length="240" mass="27149">MKKSFWSRFSEIISTDEKESKSNLPNGFLLFFTLVTIFVIPISPIQYLEFLFTCSITGVVVFAVLSLRQNHKFTRSFAAFSLVIIWSSYFVDTTFFRVGFRFINFFFFLFLVFSLIKQISSISTVTFKVIVDSITGYLLLVFAFSLIVTIVSIKIPGAYNSGFSGDLESRVLEPLQDNIYYTFMTFTTTGYGDIVPVHPLSKSLSVLIGVSGQLYVAIIISMLVGKYASLKIQNKKQSQN</sequence>
<feature type="transmembrane region" description="Helical" evidence="1">
    <location>
        <begin position="50"/>
        <end position="67"/>
    </location>
</feature>
<dbReference type="RefSeq" id="WP_073367609.1">
    <property type="nucleotide sequence ID" value="NZ_FQWB01000001.1"/>
</dbReference>